<protein>
    <recommendedName>
        <fullName evidence="3">Ead/Ea22-like family protein</fullName>
    </recommendedName>
</protein>
<accession>A0ABT1QXQ8</accession>
<sequence length="89" mass="9579">MSTHLLDKQRIAAINARVDAATKGPWKPMIEGRDHTSGSSCIVTSAGGIDLDGASDEDIEFLAHARQDIPYLVAELCRLEAMLEAIQAT</sequence>
<dbReference type="Proteomes" id="UP001165498">
    <property type="component" value="Unassembled WGS sequence"/>
</dbReference>
<evidence type="ECO:0000313" key="1">
    <source>
        <dbReference type="EMBL" id="MCQ4167060.1"/>
    </source>
</evidence>
<evidence type="ECO:0008006" key="3">
    <source>
        <dbReference type="Google" id="ProtNLM"/>
    </source>
</evidence>
<comment type="caution">
    <text evidence="1">The sequence shown here is derived from an EMBL/GenBank/DDBJ whole genome shotgun (WGS) entry which is preliminary data.</text>
</comment>
<dbReference type="RefSeq" id="WP_255916247.1">
    <property type="nucleotide sequence ID" value="NZ_JANFQO010000024.1"/>
</dbReference>
<gene>
    <name evidence="1" type="ORF">NM961_20280</name>
</gene>
<reference evidence="1" key="1">
    <citation type="submission" date="2022-07" db="EMBL/GenBank/DDBJ databases">
        <title>Tahibacter sp., a new gammaproteobacterium isolated from the silt sample collected at pig farm.</title>
        <authorList>
            <person name="Chen H."/>
        </authorList>
    </citation>
    <scope>NUCLEOTIDE SEQUENCE</scope>
    <source>
        <strain evidence="1">P2K</strain>
    </source>
</reference>
<name>A0ABT1QXQ8_9GAMM</name>
<keyword evidence="2" id="KW-1185">Reference proteome</keyword>
<evidence type="ECO:0000313" key="2">
    <source>
        <dbReference type="Proteomes" id="UP001165498"/>
    </source>
</evidence>
<dbReference type="EMBL" id="JANFQO010000024">
    <property type="protein sequence ID" value="MCQ4167060.1"/>
    <property type="molecule type" value="Genomic_DNA"/>
</dbReference>
<organism evidence="1 2">
    <name type="scientific">Tahibacter harae</name>
    <dbReference type="NCBI Taxonomy" id="2963937"/>
    <lineage>
        <taxon>Bacteria</taxon>
        <taxon>Pseudomonadati</taxon>
        <taxon>Pseudomonadota</taxon>
        <taxon>Gammaproteobacteria</taxon>
        <taxon>Lysobacterales</taxon>
        <taxon>Rhodanobacteraceae</taxon>
        <taxon>Tahibacter</taxon>
    </lineage>
</organism>
<proteinExistence type="predicted"/>